<gene>
    <name evidence="1" type="ORF">UFOPK2143_01720</name>
</gene>
<dbReference type="AntiFam" id="ANF00133">
    <property type="entry name" value="Shadow ORF (opposite mccA)"/>
</dbReference>
<dbReference type="EMBL" id="CAEZVV010000175">
    <property type="protein sequence ID" value="CAB4659069.1"/>
    <property type="molecule type" value="Genomic_DNA"/>
</dbReference>
<accession>A0A6J6LEU4</accession>
<proteinExistence type="predicted"/>
<evidence type="ECO:0000313" key="1">
    <source>
        <dbReference type="EMBL" id="CAB4659069.1"/>
    </source>
</evidence>
<reference evidence="1" key="1">
    <citation type="submission" date="2020-05" db="EMBL/GenBank/DDBJ databases">
        <authorList>
            <person name="Chiriac C."/>
            <person name="Salcher M."/>
            <person name="Ghai R."/>
            <person name="Kavagutti S V."/>
        </authorList>
    </citation>
    <scope>NUCLEOTIDE SEQUENCE</scope>
</reference>
<protein>
    <submittedName>
        <fullName evidence="1">Unannotated protein</fullName>
    </submittedName>
</protein>
<sequence>MNAVDEVLMLEDGEVGGNRCGDSLNAELTQSAQRATNRSLTIGAPANELANEVVVVLADGVARLVAAIPAGSKTSRRNQRGDVAGGGEELALRRIFRVDANLNRVASKFDRFLSERKRKS</sequence>
<dbReference type="AlphaFoldDB" id="A0A6J6LEU4"/>
<organism evidence="1">
    <name type="scientific">freshwater metagenome</name>
    <dbReference type="NCBI Taxonomy" id="449393"/>
    <lineage>
        <taxon>unclassified sequences</taxon>
        <taxon>metagenomes</taxon>
        <taxon>ecological metagenomes</taxon>
    </lineage>
</organism>
<name>A0A6J6LEU4_9ZZZZ</name>